<keyword evidence="5" id="KW-0812">Transmembrane</keyword>
<dbReference type="Gene3D" id="2.130.10.10">
    <property type="entry name" value="YVTN repeat-like/Quinoprotein amine dehydrogenase"/>
    <property type="match status" value="3"/>
</dbReference>
<dbReference type="CDD" id="cd00082">
    <property type="entry name" value="HisKA"/>
    <property type="match status" value="1"/>
</dbReference>
<dbReference type="Gene3D" id="1.10.287.130">
    <property type="match status" value="1"/>
</dbReference>
<dbReference type="InterPro" id="IPR003594">
    <property type="entry name" value="HATPase_dom"/>
</dbReference>
<dbReference type="SUPFAM" id="SSF52172">
    <property type="entry name" value="CheY-like"/>
    <property type="match status" value="1"/>
</dbReference>
<dbReference type="SMART" id="SM00387">
    <property type="entry name" value="HATPase_c"/>
    <property type="match status" value="1"/>
</dbReference>
<dbReference type="EMBL" id="JAARLZ010000002">
    <property type="protein sequence ID" value="NII05406.1"/>
    <property type="molecule type" value="Genomic_DNA"/>
</dbReference>
<evidence type="ECO:0000256" key="3">
    <source>
        <dbReference type="ARBA" id="ARBA00022553"/>
    </source>
</evidence>
<dbReference type="GO" id="GO:0000155">
    <property type="term" value="F:phosphorelay sensor kinase activity"/>
    <property type="evidence" value="ECO:0007669"/>
    <property type="project" value="InterPro"/>
</dbReference>
<evidence type="ECO:0000256" key="2">
    <source>
        <dbReference type="ARBA" id="ARBA00012438"/>
    </source>
</evidence>
<dbReference type="InterPro" id="IPR011006">
    <property type="entry name" value="CheY-like_superfamily"/>
</dbReference>
<dbReference type="Pfam" id="PF07494">
    <property type="entry name" value="Reg_prop"/>
    <property type="match status" value="1"/>
</dbReference>
<organism evidence="8 9">
    <name type="scientific">Luteibacter anthropi</name>
    <dbReference type="NCBI Taxonomy" id="564369"/>
    <lineage>
        <taxon>Bacteria</taxon>
        <taxon>Pseudomonadati</taxon>
        <taxon>Pseudomonadota</taxon>
        <taxon>Gammaproteobacteria</taxon>
        <taxon>Lysobacterales</taxon>
        <taxon>Rhodanobacteraceae</taxon>
        <taxon>Luteibacter</taxon>
    </lineage>
</organism>
<dbReference type="Proteomes" id="UP000490980">
    <property type="component" value="Unassembled WGS sequence"/>
</dbReference>
<dbReference type="PROSITE" id="PS50110">
    <property type="entry name" value="RESPONSE_REGULATORY"/>
    <property type="match status" value="1"/>
</dbReference>
<dbReference type="InterPro" id="IPR011123">
    <property type="entry name" value="Y_Y_Y"/>
</dbReference>
<evidence type="ECO:0000313" key="9">
    <source>
        <dbReference type="Proteomes" id="UP000490980"/>
    </source>
</evidence>
<name>A0A7X5ZH74_9GAMM</name>
<dbReference type="RefSeq" id="WP_166946519.1">
    <property type="nucleotide sequence ID" value="NZ_JAARLZ010000002.1"/>
</dbReference>
<dbReference type="InterPro" id="IPR013783">
    <property type="entry name" value="Ig-like_fold"/>
</dbReference>
<dbReference type="SUPFAM" id="SSF101898">
    <property type="entry name" value="NHL repeat"/>
    <property type="match status" value="1"/>
</dbReference>
<dbReference type="PRINTS" id="PR00344">
    <property type="entry name" value="BCTRLSENSOR"/>
</dbReference>
<evidence type="ECO:0000313" key="8">
    <source>
        <dbReference type="EMBL" id="NII05406.1"/>
    </source>
</evidence>
<proteinExistence type="predicted"/>
<dbReference type="PROSITE" id="PS50109">
    <property type="entry name" value="HIS_KIN"/>
    <property type="match status" value="1"/>
</dbReference>
<dbReference type="InterPro" id="IPR036890">
    <property type="entry name" value="HATPase_C_sf"/>
</dbReference>
<dbReference type="Pfam" id="PF07495">
    <property type="entry name" value="Y_Y_Y"/>
    <property type="match status" value="1"/>
</dbReference>
<dbReference type="SUPFAM" id="SSF55874">
    <property type="entry name" value="ATPase domain of HSP90 chaperone/DNA topoisomerase II/histidine kinase"/>
    <property type="match status" value="1"/>
</dbReference>
<dbReference type="Gene3D" id="3.30.565.10">
    <property type="entry name" value="Histidine kinase-like ATPase, C-terminal domain"/>
    <property type="match status" value="1"/>
</dbReference>
<dbReference type="SMART" id="SM00388">
    <property type="entry name" value="HisKA"/>
    <property type="match status" value="1"/>
</dbReference>
<feature type="domain" description="Response regulatory" evidence="7">
    <location>
        <begin position="1033"/>
        <end position="1140"/>
    </location>
</feature>
<dbReference type="InterPro" id="IPR011110">
    <property type="entry name" value="Reg_prop"/>
</dbReference>
<dbReference type="PANTHER" id="PTHR43547">
    <property type="entry name" value="TWO-COMPONENT HISTIDINE KINASE"/>
    <property type="match status" value="1"/>
</dbReference>
<dbReference type="InterPro" id="IPR003661">
    <property type="entry name" value="HisK_dim/P_dom"/>
</dbReference>
<comment type="catalytic activity">
    <reaction evidence="1">
        <text>ATP + protein L-histidine = ADP + protein N-phospho-L-histidine.</text>
        <dbReference type="EC" id="2.7.13.3"/>
    </reaction>
</comment>
<evidence type="ECO:0000256" key="5">
    <source>
        <dbReference type="SAM" id="Phobius"/>
    </source>
</evidence>
<dbReference type="EC" id="2.7.13.3" evidence="2"/>
<dbReference type="SUPFAM" id="SSF47384">
    <property type="entry name" value="Homodimeric domain of signal transducing histidine kinase"/>
    <property type="match status" value="1"/>
</dbReference>
<protein>
    <recommendedName>
        <fullName evidence="2">histidine kinase</fullName>
        <ecNumber evidence="2">2.7.13.3</ecNumber>
    </recommendedName>
</protein>
<feature type="transmembrane region" description="Helical" evidence="5">
    <location>
        <begin position="732"/>
        <end position="754"/>
    </location>
</feature>
<dbReference type="Gene3D" id="2.60.40.10">
    <property type="entry name" value="Immunoglobulins"/>
    <property type="match status" value="1"/>
</dbReference>
<accession>A0A7X5ZH74</accession>
<evidence type="ECO:0000259" key="6">
    <source>
        <dbReference type="PROSITE" id="PS50109"/>
    </source>
</evidence>
<dbReference type="InterPro" id="IPR005467">
    <property type="entry name" value="His_kinase_dom"/>
</dbReference>
<gene>
    <name evidence="8" type="ORF">HBF25_03260</name>
</gene>
<dbReference type="InterPro" id="IPR015943">
    <property type="entry name" value="WD40/YVTN_repeat-like_dom_sf"/>
</dbReference>
<dbReference type="InterPro" id="IPR011047">
    <property type="entry name" value="Quinoprotein_ADH-like_sf"/>
</dbReference>
<dbReference type="InterPro" id="IPR004358">
    <property type="entry name" value="Sig_transdc_His_kin-like_C"/>
</dbReference>
<dbReference type="AlphaFoldDB" id="A0A7X5ZH74"/>
<dbReference type="Gene3D" id="3.40.50.2300">
    <property type="match status" value="1"/>
</dbReference>
<keyword evidence="5" id="KW-0472">Membrane</keyword>
<evidence type="ECO:0000256" key="4">
    <source>
        <dbReference type="PROSITE-ProRule" id="PRU00169"/>
    </source>
</evidence>
<sequence length="1152" mass="125285">MLVIGLVVLWTAIAGRVHASVQLPLTAYDQGNGLATLSVVRMTQDRAGFVWAGTEKGLYRFDGIGFVSVGSEQGFQTSEVISFAEDASGHLWVGSRAGVQRRDDTGHFEWVRPRGRVLVLDRGQTLAGDESGGMFALSGHQLLHLSLDAGGEWQMVPVFDAAQIRKMPGLAQISAVFHRGGDTWFGCGEALCRLSGGQLTRHGAEQGVPADRWLGFLGARDGSLWARGIHGIRRLVPGAVRFEARDIPDGHARVAASSLDIVEDRAGRVLTRSDEGIARWDGTQWELFGTGNGLPGVGISALLADRDGMVWMGTFGRGVMYWNSNDAVENWTVAQGLNDSLIWSITRADPNTLWIAGENGGQVIAPGESRARPWPLAITAPHQTHAVVVDARGRIWYFMFDGRVVRYEPDTHRTTVMATLPHLVRGALIDRHGGLWAYTLGGLYGVDANTGEASRIAPDLIPPSMCSDLDEDAAGRLWLACSTGLYRRNEHGWARVSVQPEALGGYENVTTTPDGRLWLSALQPGLLVGKVVDGDSLAVTTVTDPLLADTRFYFLRPDRDGRLWAGGGNGVDVLDNGRWTRLSDRDGLLWNETNHGAFHADDDGSVWIGAPVGLTHILKPARLLAPRRIEPLIVSAQYAGHELSPGAPAQHFENGAALVFRFGVIDNGAGHPVHFRYRLSGVDKDWVEIAQPEVRYASLPSGAYRFELQAIDVHRRAVSEAIVREWHIAPPWWLSPWIALLAAAAVVGGIVLAWRWRMAVLIRHARILEDMVSERTAELQQSLRSRSMLLAHIGHDLRSPLVGILDSLRQWRAGSMERHPPERIERHVRQQMSLIDELLEFSRGELVELQPEPVPGYLYGFLHEVADSAALLAERRHNRLVCRFADDLPPVVSADFRRLRQVLLNLLGNAAKFTADGTLVFRVDALPLRGHIVRLRMTIQDDGIGLGVETAEGLSQPFVRGHNAAGEQGHGLGLSIVFQLLQRMETSLASRAAPGGGTVFSFDLALPLAEEHEVDSLFTGGEPVGAYDGAGCTVIVAEGDPDKRAMLCDLLDGYGYVTLSHPAVHDAAVPGRPDLIILGPGSDGREALSAWRRAWPDAPLVWLICGPAPAETPLWPRDADAILAKPVDANALLSTVSALLTGSVVAKADPTF</sequence>
<keyword evidence="5" id="KW-1133">Transmembrane helix</keyword>
<evidence type="ECO:0000256" key="1">
    <source>
        <dbReference type="ARBA" id="ARBA00000085"/>
    </source>
</evidence>
<comment type="caution">
    <text evidence="4">Lacks conserved residue(s) required for the propagation of feature annotation.</text>
</comment>
<keyword evidence="9" id="KW-1185">Reference proteome</keyword>
<evidence type="ECO:0000259" key="7">
    <source>
        <dbReference type="PROSITE" id="PS50110"/>
    </source>
</evidence>
<dbReference type="SUPFAM" id="SSF50998">
    <property type="entry name" value="Quinoprotein alcohol dehydrogenase-like"/>
    <property type="match status" value="1"/>
</dbReference>
<keyword evidence="3" id="KW-0597">Phosphoprotein</keyword>
<dbReference type="InterPro" id="IPR036097">
    <property type="entry name" value="HisK_dim/P_sf"/>
</dbReference>
<reference evidence="8 9" key="1">
    <citation type="submission" date="2020-03" db="EMBL/GenBank/DDBJ databases">
        <authorList>
            <person name="Lai Q."/>
        </authorList>
    </citation>
    <scope>NUCLEOTIDE SEQUENCE [LARGE SCALE GENOMIC DNA]</scope>
    <source>
        <strain evidence="8 9">CCUG 25036</strain>
    </source>
</reference>
<dbReference type="PANTHER" id="PTHR43547:SF2">
    <property type="entry name" value="HYBRID SIGNAL TRANSDUCTION HISTIDINE KINASE C"/>
    <property type="match status" value="1"/>
</dbReference>
<dbReference type="Pfam" id="PF02518">
    <property type="entry name" value="HATPase_c"/>
    <property type="match status" value="1"/>
</dbReference>
<dbReference type="InterPro" id="IPR001789">
    <property type="entry name" value="Sig_transdc_resp-reg_receiver"/>
</dbReference>
<comment type="caution">
    <text evidence="8">The sequence shown here is derived from an EMBL/GenBank/DDBJ whole genome shotgun (WGS) entry which is preliminary data.</text>
</comment>
<feature type="domain" description="Histidine kinase" evidence="6">
    <location>
        <begin position="792"/>
        <end position="1008"/>
    </location>
</feature>